<feature type="region of interest" description="Disordered" evidence="1">
    <location>
        <begin position="1"/>
        <end position="160"/>
    </location>
</feature>
<feature type="compositionally biased region" description="Basic and acidic residues" evidence="1">
    <location>
        <begin position="139"/>
        <end position="160"/>
    </location>
</feature>
<protein>
    <submittedName>
        <fullName evidence="2">Uncharacterized protein</fullName>
    </submittedName>
</protein>
<sequence>EQPRHPRAPVRRRDRLRVRAAPARHRPERHHRGGRPPPHRTGTREAGTRDDEQRRGPRRRARDVRPDRDQPRPEARRAHLPHGADARLRGARRDRARGVAVEPRPDVHAGAAEPAAGGARDGDVRGDDGARGLARHVHAGRDAAERDASGDRAHDVHPPV</sequence>
<gene>
    <name evidence="2" type="ORF">AVDCRST_MAG11-359</name>
</gene>
<feature type="non-terminal residue" evidence="2">
    <location>
        <position position="1"/>
    </location>
</feature>
<feature type="compositionally biased region" description="Basic residues" evidence="1">
    <location>
        <begin position="1"/>
        <end position="38"/>
    </location>
</feature>
<reference evidence="2" key="1">
    <citation type="submission" date="2020-02" db="EMBL/GenBank/DDBJ databases">
        <authorList>
            <person name="Meier V. D."/>
        </authorList>
    </citation>
    <scope>NUCLEOTIDE SEQUENCE</scope>
    <source>
        <strain evidence="2">AVDCRST_MAG11</strain>
    </source>
</reference>
<feature type="non-terminal residue" evidence="2">
    <location>
        <position position="160"/>
    </location>
</feature>
<evidence type="ECO:0000313" key="2">
    <source>
        <dbReference type="EMBL" id="CAA9294359.1"/>
    </source>
</evidence>
<feature type="compositionally biased region" description="Low complexity" evidence="1">
    <location>
        <begin position="109"/>
        <end position="118"/>
    </location>
</feature>
<feature type="compositionally biased region" description="Basic and acidic residues" evidence="1">
    <location>
        <begin position="63"/>
        <end position="107"/>
    </location>
</feature>
<dbReference type="AlphaFoldDB" id="A0A6J4K3N7"/>
<organism evidence="2">
    <name type="scientific">uncultured Gemmatimonadaceae bacterium</name>
    <dbReference type="NCBI Taxonomy" id="246130"/>
    <lineage>
        <taxon>Bacteria</taxon>
        <taxon>Pseudomonadati</taxon>
        <taxon>Gemmatimonadota</taxon>
        <taxon>Gemmatimonadia</taxon>
        <taxon>Gemmatimonadales</taxon>
        <taxon>Gemmatimonadaceae</taxon>
        <taxon>environmental samples</taxon>
    </lineage>
</organism>
<proteinExistence type="predicted"/>
<accession>A0A6J4K3N7</accession>
<feature type="compositionally biased region" description="Basic and acidic residues" evidence="1">
    <location>
        <begin position="42"/>
        <end position="55"/>
    </location>
</feature>
<evidence type="ECO:0000256" key="1">
    <source>
        <dbReference type="SAM" id="MobiDB-lite"/>
    </source>
</evidence>
<name>A0A6J4K3N7_9BACT</name>
<dbReference type="EMBL" id="CADCTU010000087">
    <property type="protein sequence ID" value="CAA9294359.1"/>
    <property type="molecule type" value="Genomic_DNA"/>
</dbReference>
<feature type="compositionally biased region" description="Basic and acidic residues" evidence="1">
    <location>
        <begin position="120"/>
        <end position="130"/>
    </location>
</feature>